<evidence type="ECO:0000256" key="6">
    <source>
        <dbReference type="ARBA" id="ARBA00022833"/>
    </source>
</evidence>
<evidence type="ECO:0000259" key="9">
    <source>
        <dbReference type="Pfam" id="PF05649"/>
    </source>
</evidence>
<keyword evidence="5" id="KW-0378">Hydrolase</keyword>
<dbReference type="InterPro" id="IPR000718">
    <property type="entry name" value="Peptidase_M13"/>
</dbReference>
<dbReference type="STRING" id="1754191.A0A1Y1V4T2"/>
<feature type="domain" description="Peptidase M13 N-terminal" evidence="9">
    <location>
        <begin position="7"/>
        <end position="403"/>
    </location>
</feature>
<sequence>MDTTIDPCDDFYQFTCGNWMNENVIPDDKTRISTFDSIFKKNINILRNALEGEYQENKKLSEDNKSYDKTIFQQLKNVYETCIDTDKIEEKGKEPLVELLKQLKINENKLSYNDSKELTKLVIKLHNTGASAFFDMGVSADQKNPDLNVIYIGQSGLGLPSKEYYEEEEIINAYEDVIKNMFDNIFDDETRDSAIIAKSIIEFEKKLAKVTVPSQDMQDPSATYNENNLRSLTEKYPNIEWRDYFNKRFEAYDIENGIQEDSLIIVDAPQFFEGLNTIVKEADIETLAAYAEWQVIRVYGKYIKEDLQEPLKKLRKILTGAKIDPPRSEYCVRIVDGIMGMAASKLFIEKAFAGDSKEASEKTIEYIKEAMSHRIPQMPWLDRQTRNLAIQKVFSLTNKIGYPDFVMDPKKVSEEYEGLTISDDDFFTNVVNSNTFDIGKNLKDIKKPVDRSKWEMTPQTVNAYYNPPMNEIVFPAGILQTPFFSAKDPYYLNYGGIGAVVGHELTHAFDNNGRQYDSKGKLSNWWSNSTLEEFNKLAQCFIDQYESYYVEDKKGNKYYIKGKLTLGENLADNGGLARAYEAWKISLTRDAENAKKHNEKLPGLSQYTLDQLFYISFGQIWCSKSRPETAVQRIRTDPHSPPQHRVNGAVSNSKHFSETFNCPANAPMNPEKKCLIW</sequence>
<dbReference type="GO" id="GO:0004222">
    <property type="term" value="F:metalloendopeptidase activity"/>
    <property type="evidence" value="ECO:0007669"/>
    <property type="project" value="InterPro"/>
</dbReference>
<dbReference type="OrthoDB" id="6475849at2759"/>
<dbReference type="Gene3D" id="1.10.1380.10">
    <property type="entry name" value="Neutral endopeptidase , domain2"/>
    <property type="match status" value="1"/>
</dbReference>
<evidence type="ECO:0000256" key="3">
    <source>
        <dbReference type="ARBA" id="ARBA00022670"/>
    </source>
</evidence>
<keyword evidence="11" id="KW-1185">Reference proteome</keyword>
<dbReference type="PRINTS" id="PR00786">
    <property type="entry name" value="NEPRILYSIN"/>
</dbReference>
<name>A0A1Y1V4T2_9FUNG</name>
<reference evidence="10 11" key="2">
    <citation type="submission" date="2016-08" db="EMBL/GenBank/DDBJ databases">
        <title>Pervasive Adenine N6-methylation of Active Genes in Fungi.</title>
        <authorList>
            <consortium name="DOE Joint Genome Institute"/>
            <person name="Mondo S.J."/>
            <person name="Dannebaum R.O."/>
            <person name="Kuo R.C."/>
            <person name="Labutti K."/>
            <person name="Haridas S."/>
            <person name="Kuo A."/>
            <person name="Salamov A."/>
            <person name="Ahrendt S.R."/>
            <person name="Lipzen A."/>
            <person name="Sullivan W."/>
            <person name="Andreopoulos W.B."/>
            <person name="Clum A."/>
            <person name="Lindquist E."/>
            <person name="Daum C."/>
            <person name="Ramamoorthy G.K."/>
            <person name="Gryganskyi A."/>
            <person name="Culley D."/>
            <person name="Magnuson J.K."/>
            <person name="James T.Y."/>
            <person name="O'Malley M.A."/>
            <person name="Stajich J.E."/>
            <person name="Spatafora J.W."/>
            <person name="Visel A."/>
            <person name="Grigoriev I.V."/>
        </authorList>
    </citation>
    <scope>NUCLEOTIDE SEQUENCE [LARGE SCALE GENOMIC DNA]</scope>
    <source>
        <strain evidence="11">finn</strain>
    </source>
</reference>
<dbReference type="PROSITE" id="PS51885">
    <property type="entry name" value="NEPRILYSIN"/>
    <property type="match status" value="1"/>
</dbReference>
<comment type="similarity">
    <text evidence="2">Belongs to the peptidase M13 family.</text>
</comment>
<comment type="caution">
    <text evidence="10">The sequence shown here is derived from an EMBL/GenBank/DDBJ whole genome shotgun (WGS) entry which is preliminary data.</text>
</comment>
<dbReference type="PANTHER" id="PTHR11733:SF167">
    <property type="entry name" value="FI17812P1-RELATED"/>
    <property type="match status" value="1"/>
</dbReference>
<dbReference type="Proteomes" id="UP000193719">
    <property type="component" value="Unassembled WGS sequence"/>
</dbReference>
<evidence type="ECO:0000259" key="8">
    <source>
        <dbReference type="Pfam" id="PF01431"/>
    </source>
</evidence>
<dbReference type="SUPFAM" id="SSF55486">
    <property type="entry name" value="Metalloproteases ('zincins'), catalytic domain"/>
    <property type="match status" value="1"/>
</dbReference>
<feature type="domain" description="Peptidase M13 C-terminal" evidence="8">
    <location>
        <begin position="462"/>
        <end position="674"/>
    </location>
</feature>
<dbReference type="GO" id="GO:0046872">
    <property type="term" value="F:metal ion binding"/>
    <property type="evidence" value="ECO:0007669"/>
    <property type="project" value="UniProtKB-KW"/>
</dbReference>
<keyword evidence="7" id="KW-0482">Metalloprotease</keyword>
<dbReference type="PANTHER" id="PTHR11733">
    <property type="entry name" value="ZINC METALLOPROTEASE FAMILY M13 NEPRILYSIN-RELATED"/>
    <property type="match status" value="1"/>
</dbReference>
<dbReference type="InterPro" id="IPR024079">
    <property type="entry name" value="MetalloPept_cat_dom_sf"/>
</dbReference>
<dbReference type="InterPro" id="IPR008753">
    <property type="entry name" value="Peptidase_M13_N"/>
</dbReference>
<keyword evidence="4" id="KW-0479">Metal-binding</keyword>
<evidence type="ECO:0000256" key="5">
    <source>
        <dbReference type="ARBA" id="ARBA00022801"/>
    </source>
</evidence>
<dbReference type="CDD" id="cd08662">
    <property type="entry name" value="M13"/>
    <property type="match status" value="1"/>
</dbReference>
<dbReference type="GO" id="GO:0005886">
    <property type="term" value="C:plasma membrane"/>
    <property type="evidence" value="ECO:0007669"/>
    <property type="project" value="TreeGrafter"/>
</dbReference>
<dbReference type="Gene3D" id="3.40.390.10">
    <property type="entry name" value="Collagenase (Catalytic Domain)"/>
    <property type="match status" value="1"/>
</dbReference>
<evidence type="ECO:0000256" key="4">
    <source>
        <dbReference type="ARBA" id="ARBA00022723"/>
    </source>
</evidence>
<proteinExistence type="inferred from homology"/>
<dbReference type="InterPro" id="IPR018497">
    <property type="entry name" value="Peptidase_M13_C"/>
</dbReference>
<evidence type="ECO:0000256" key="7">
    <source>
        <dbReference type="ARBA" id="ARBA00023049"/>
    </source>
</evidence>
<keyword evidence="3" id="KW-0645">Protease</keyword>
<dbReference type="AlphaFoldDB" id="A0A1Y1V4T2"/>
<dbReference type="Pfam" id="PF05649">
    <property type="entry name" value="Peptidase_M13_N"/>
    <property type="match status" value="1"/>
</dbReference>
<evidence type="ECO:0000256" key="1">
    <source>
        <dbReference type="ARBA" id="ARBA00001947"/>
    </source>
</evidence>
<keyword evidence="6" id="KW-0862">Zinc</keyword>
<dbReference type="EMBL" id="MCFH01000031">
    <property type="protein sequence ID" value="ORX47326.1"/>
    <property type="molecule type" value="Genomic_DNA"/>
</dbReference>
<comment type="cofactor">
    <cofactor evidence="1">
        <name>Zn(2+)</name>
        <dbReference type="ChEBI" id="CHEBI:29105"/>
    </cofactor>
</comment>
<protein>
    <submittedName>
        <fullName evidence="10">Zincin</fullName>
    </submittedName>
</protein>
<dbReference type="GO" id="GO:0016485">
    <property type="term" value="P:protein processing"/>
    <property type="evidence" value="ECO:0007669"/>
    <property type="project" value="TreeGrafter"/>
</dbReference>
<organism evidence="10 11">
    <name type="scientific">Piromyces finnis</name>
    <dbReference type="NCBI Taxonomy" id="1754191"/>
    <lineage>
        <taxon>Eukaryota</taxon>
        <taxon>Fungi</taxon>
        <taxon>Fungi incertae sedis</taxon>
        <taxon>Chytridiomycota</taxon>
        <taxon>Chytridiomycota incertae sedis</taxon>
        <taxon>Neocallimastigomycetes</taxon>
        <taxon>Neocallimastigales</taxon>
        <taxon>Neocallimastigaceae</taxon>
        <taxon>Piromyces</taxon>
    </lineage>
</organism>
<dbReference type="InterPro" id="IPR042089">
    <property type="entry name" value="Peptidase_M13_dom_2"/>
</dbReference>
<gene>
    <name evidence="10" type="ORF">BCR36DRAFT_355944</name>
</gene>
<accession>A0A1Y1V4T2</accession>
<evidence type="ECO:0000313" key="11">
    <source>
        <dbReference type="Proteomes" id="UP000193719"/>
    </source>
</evidence>
<evidence type="ECO:0000256" key="2">
    <source>
        <dbReference type="ARBA" id="ARBA00007357"/>
    </source>
</evidence>
<reference evidence="10 11" key="1">
    <citation type="submission" date="2016-08" db="EMBL/GenBank/DDBJ databases">
        <title>Genomes of anaerobic fungi encode conserved fungal cellulosomes for biomass hydrolysis.</title>
        <authorList>
            <consortium name="DOE Joint Genome Institute"/>
            <person name="Haitjema C.H."/>
            <person name="Gilmore S.P."/>
            <person name="Henske J.K."/>
            <person name="Solomon K.V."/>
            <person name="De Groot R."/>
            <person name="Kuo A."/>
            <person name="Mondo S.J."/>
            <person name="Salamov A.A."/>
            <person name="Labutti K."/>
            <person name="Zhao Z."/>
            <person name="Chiniquy J."/>
            <person name="Barry K."/>
            <person name="Brewer H.M."/>
            <person name="Purvine S.O."/>
            <person name="Wright A.T."/>
            <person name="Boxma B."/>
            <person name="Van Alen T."/>
            <person name="Hackstein J.H."/>
            <person name="Baker S.E."/>
            <person name="Grigoriev I.V."/>
            <person name="O'Malley M.A."/>
        </authorList>
    </citation>
    <scope>NUCLEOTIDE SEQUENCE [LARGE SCALE GENOMIC DNA]</scope>
    <source>
        <strain evidence="11">finn</strain>
    </source>
</reference>
<evidence type="ECO:0000313" key="10">
    <source>
        <dbReference type="EMBL" id="ORX47326.1"/>
    </source>
</evidence>
<dbReference type="Pfam" id="PF01431">
    <property type="entry name" value="Peptidase_M13"/>
    <property type="match status" value="1"/>
</dbReference>